<evidence type="ECO:0000313" key="3">
    <source>
        <dbReference type="EMBL" id="OGC51996.1"/>
    </source>
</evidence>
<dbReference type="Pfam" id="PF13635">
    <property type="entry name" value="DUF4143"/>
    <property type="match status" value="1"/>
</dbReference>
<dbReference type="PANTHER" id="PTHR43566:SF1">
    <property type="entry name" value="AAA+ ATPASE DOMAIN-CONTAINING PROTEIN"/>
    <property type="match status" value="1"/>
</dbReference>
<evidence type="ECO:0000313" key="4">
    <source>
        <dbReference type="Proteomes" id="UP000178771"/>
    </source>
</evidence>
<dbReference type="AlphaFoldDB" id="A0A1F4V4B5"/>
<dbReference type="EMBL" id="MEVH01000007">
    <property type="protein sequence ID" value="OGC51996.1"/>
    <property type="molecule type" value="Genomic_DNA"/>
</dbReference>
<dbReference type="SUPFAM" id="SSF52540">
    <property type="entry name" value="P-loop containing nucleoside triphosphate hydrolases"/>
    <property type="match status" value="1"/>
</dbReference>
<organism evidence="3 4">
    <name type="scientific">candidate division WWE3 bacterium RIFCSPLOWO2_01_FULL_39_13</name>
    <dbReference type="NCBI Taxonomy" id="1802624"/>
    <lineage>
        <taxon>Bacteria</taxon>
        <taxon>Katanobacteria</taxon>
    </lineage>
</organism>
<evidence type="ECO:0000259" key="1">
    <source>
        <dbReference type="Pfam" id="PF13173"/>
    </source>
</evidence>
<dbReference type="InterPro" id="IPR025420">
    <property type="entry name" value="DUF4143"/>
</dbReference>
<comment type="caution">
    <text evidence="3">The sequence shown here is derived from an EMBL/GenBank/DDBJ whole genome shotgun (WGS) entry which is preliminary data.</text>
</comment>
<feature type="domain" description="AAA" evidence="1">
    <location>
        <begin position="20"/>
        <end position="140"/>
    </location>
</feature>
<feature type="domain" description="DUF4143" evidence="2">
    <location>
        <begin position="203"/>
        <end position="360"/>
    </location>
</feature>
<dbReference type="PANTHER" id="PTHR43566">
    <property type="entry name" value="CONSERVED PROTEIN"/>
    <property type="match status" value="1"/>
</dbReference>
<proteinExistence type="predicted"/>
<dbReference type="Pfam" id="PF13173">
    <property type="entry name" value="AAA_14"/>
    <property type="match status" value="1"/>
</dbReference>
<dbReference type="STRING" id="1802624.A2982_00035"/>
<evidence type="ECO:0000259" key="2">
    <source>
        <dbReference type="Pfam" id="PF13635"/>
    </source>
</evidence>
<sequence length="387" mass="44701">MANLRRVLDLKLKCHFGTYKQVLVLLGARQVGKTTILRKIFPQAQYLSVDSDPICDVLNRYDPEAYKQILKPDSKLIVIDEIHKLSNPGRAAKIIYDQIPEYKLIITGSSAFNIKNKASESLAGRKIEYYLYPLTFSEYLVQRGIVENFSSLFLNKFKGDRVYPFDLVFLLDNVLIYGLYPEMISKPSDRLYLTNLIDSVVFKDLLDLSLIENRTGALNLLKLLAHQIGSLVNYSELSSRLGLDVKTIKRYIDLFEQSFIIFKVLPYSTKKRDEIGKMPKIYFYDLGLRNALIENFQPINNRPDGGQLFENFIISEVLKTNYYEDFGYKLNYWRTKQGSEIDLVLSKNDEELLGVEIKSSARVGGIAFRNRYPHAKVITITKQNFYQ</sequence>
<evidence type="ECO:0008006" key="5">
    <source>
        <dbReference type="Google" id="ProtNLM"/>
    </source>
</evidence>
<dbReference type="Proteomes" id="UP000178771">
    <property type="component" value="Unassembled WGS sequence"/>
</dbReference>
<protein>
    <recommendedName>
        <fullName evidence="5">AAA+ ATPase domain-containing protein</fullName>
    </recommendedName>
</protein>
<name>A0A1F4V4B5_UNCKA</name>
<dbReference type="InterPro" id="IPR041682">
    <property type="entry name" value="AAA_14"/>
</dbReference>
<accession>A0A1F4V4B5</accession>
<reference evidence="3 4" key="1">
    <citation type="journal article" date="2016" name="Nat. Commun.">
        <title>Thousands of microbial genomes shed light on interconnected biogeochemical processes in an aquifer system.</title>
        <authorList>
            <person name="Anantharaman K."/>
            <person name="Brown C.T."/>
            <person name="Hug L.A."/>
            <person name="Sharon I."/>
            <person name="Castelle C.J."/>
            <person name="Probst A.J."/>
            <person name="Thomas B.C."/>
            <person name="Singh A."/>
            <person name="Wilkins M.J."/>
            <person name="Karaoz U."/>
            <person name="Brodie E.L."/>
            <person name="Williams K.H."/>
            <person name="Hubbard S.S."/>
            <person name="Banfield J.F."/>
        </authorList>
    </citation>
    <scope>NUCLEOTIDE SEQUENCE [LARGE SCALE GENOMIC DNA]</scope>
</reference>
<dbReference type="InterPro" id="IPR027417">
    <property type="entry name" value="P-loop_NTPase"/>
</dbReference>
<gene>
    <name evidence="3" type="ORF">A2982_00035</name>
</gene>